<dbReference type="Proteomes" id="UP000694844">
    <property type="component" value="Chromosome 4"/>
</dbReference>
<sequence>MADIQSVFPKLQDKRLALIGKKTHRLRKTTSINNDKLKDKCSTYGRAIDRDKRSYDYKMWQKSMPHKQYYIHTKGTQKCLKRIRDQVPDLDDESSPYGVYGGVSLRDLQPQIDTVIKEQHPKVRRLKKTERLLSEGKTDGRIMNIKESRGMLEAIINRPSFPPRRERGMTLYFKTRRPSTVNTNEITSAGALRLPPLAVSRENTKSGMLFRAKSKTVAIKEPPRRSTTFALDL</sequence>
<keyword evidence="1" id="KW-1185">Reference proteome</keyword>
<dbReference type="OrthoDB" id="6131747at2759"/>
<protein>
    <submittedName>
        <fullName evidence="2">Uncharacterized protein LOC111128053</fullName>
    </submittedName>
</protein>
<dbReference type="GeneID" id="111128053"/>
<reference evidence="2" key="1">
    <citation type="submission" date="2025-08" db="UniProtKB">
        <authorList>
            <consortium name="RefSeq"/>
        </authorList>
    </citation>
    <scope>IDENTIFICATION</scope>
    <source>
        <tissue evidence="2">Whole sample</tissue>
    </source>
</reference>
<name>A0A8B8DN23_CRAVI</name>
<accession>A0A8B8DN23</accession>
<dbReference type="KEGG" id="cvn:111128053"/>
<evidence type="ECO:0000313" key="1">
    <source>
        <dbReference type="Proteomes" id="UP000694844"/>
    </source>
</evidence>
<organism evidence="1 2">
    <name type="scientific">Crassostrea virginica</name>
    <name type="common">Eastern oyster</name>
    <dbReference type="NCBI Taxonomy" id="6565"/>
    <lineage>
        <taxon>Eukaryota</taxon>
        <taxon>Metazoa</taxon>
        <taxon>Spiralia</taxon>
        <taxon>Lophotrochozoa</taxon>
        <taxon>Mollusca</taxon>
        <taxon>Bivalvia</taxon>
        <taxon>Autobranchia</taxon>
        <taxon>Pteriomorphia</taxon>
        <taxon>Ostreida</taxon>
        <taxon>Ostreoidea</taxon>
        <taxon>Ostreidae</taxon>
        <taxon>Crassostrea</taxon>
    </lineage>
</organism>
<evidence type="ECO:0000313" key="2">
    <source>
        <dbReference type="RefSeq" id="XP_022329158.1"/>
    </source>
</evidence>
<proteinExistence type="predicted"/>
<dbReference type="AlphaFoldDB" id="A0A8B8DN23"/>
<dbReference type="RefSeq" id="XP_022329158.1">
    <property type="nucleotide sequence ID" value="XM_022473450.1"/>
</dbReference>
<gene>
    <name evidence="2" type="primary">LOC111128053</name>
</gene>